<dbReference type="GO" id="GO:0010181">
    <property type="term" value="F:FMN binding"/>
    <property type="evidence" value="ECO:0007669"/>
    <property type="project" value="InterPro"/>
</dbReference>
<protein>
    <recommendedName>
        <fullName evidence="6">Ion-translocating oxidoreductase complex subunit G</fullName>
        <ecNumber evidence="6">7.-.-.-</ecNumber>
    </recommendedName>
    <alternativeName>
        <fullName evidence="6">Rnf electron transport complex subunit G</fullName>
    </alternativeName>
</protein>
<dbReference type="EC" id="7.-.-.-" evidence="6"/>
<comment type="function">
    <text evidence="6">Part of a membrane-bound complex that couples electron transfer with translocation of ions across the membrane.</text>
</comment>
<dbReference type="GO" id="GO:0009055">
    <property type="term" value="F:electron transfer activity"/>
    <property type="evidence" value="ECO:0007669"/>
    <property type="project" value="InterPro"/>
</dbReference>
<proteinExistence type="inferred from homology"/>
<evidence type="ECO:0000256" key="3">
    <source>
        <dbReference type="ARBA" id="ARBA00022630"/>
    </source>
</evidence>
<organism evidence="8 9">
    <name type="scientific">Clostridium liquoris</name>
    <dbReference type="NCBI Taxonomy" id="1289519"/>
    <lineage>
        <taxon>Bacteria</taxon>
        <taxon>Bacillati</taxon>
        <taxon>Bacillota</taxon>
        <taxon>Clostridia</taxon>
        <taxon>Eubacteriales</taxon>
        <taxon>Clostridiaceae</taxon>
        <taxon>Clostridium</taxon>
    </lineage>
</organism>
<evidence type="ECO:0000256" key="5">
    <source>
        <dbReference type="ARBA" id="ARBA00022982"/>
    </source>
</evidence>
<evidence type="ECO:0000256" key="2">
    <source>
        <dbReference type="ARBA" id="ARBA00022553"/>
    </source>
</evidence>
<keyword evidence="9" id="KW-1185">Reference proteome</keyword>
<evidence type="ECO:0000256" key="4">
    <source>
        <dbReference type="ARBA" id="ARBA00022643"/>
    </source>
</evidence>
<evidence type="ECO:0000259" key="7">
    <source>
        <dbReference type="SMART" id="SM00900"/>
    </source>
</evidence>
<keyword evidence="6" id="KW-1278">Translocase</keyword>
<comment type="caution">
    <text evidence="8">The sequence shown here is derived from an EMBL/GenBank/DDBJ whole genome shotgun (WGS) entry which is preliminary data.</text>
</comment>
<evidence type="ECO:0000313" key="9">
    <source>
        <dbReference type="Proteomes" id="UP000239706"/>
    </source>
</evidence>
<keyword evidence="3 6" id="KW-0285">Flavoprotein</keyword>
<gene>
    <name evidence="8" type="primary">rnfG_1</name>
    <name evidence="6" type="synonym">rnfG</name>
    <name evidence="8" type="ORF">CLLI_17500</name>
</gene>
<dbReference type="RefSeq" id="WP_106063836.1">
    <property type="nucleotide sequence ID" value="NZ_PVXO01000047.1"/>
</dbReference>
<dbReference type="GO" id="GO:0005886">
    <property type="term" value="C:plasma membrane"/>
    <property type="evidence" value="ECO:0007669"/>
    <property type="project" value="UniProtKB-SubCell"/>
</dbReference>
<keyword evidence="6" id="KW-0812">Transmembrane</keyword>
<feature type="domain" description="FMN-binding" evidence="7">
    <location>
        <begin position="244"/>
        <end position="334"/>
    </location>
</feature>
<dbReference type="AlphaFoldDB" id="A0A2T0B3D4"/>
<accession>A0A2T0B3D4</accession>
<dbReference type="PANTHER" id="PTHR36118">
    <property type="entry name" value="ION-TRANSLOCATING OXIDOREDUCTASE COMPLEX SUBUNIT G"/>
    <property type="match status" value="1"/>
</dbReference>
<dbReference type="OrthoDB" id="9794010at2"/>
<keyword evidence="2 6" id="KW-0597">Phosphoprotein</keyword>
<dbReference type="HAMAP" id="MF_00479">
    <property type="entry name" value="RsxG_RnfG"/>
    <property type="match status" value="1"/>
</dbReference>
<sequence>MKNRVKYVVVLFTITALSGLILGITHEATKDVIAAREKMESLQLNAILPNKNADDVKKMNVEIAKDDVVNDAYEAYEKGELVGHAIIVSPKGMGGPIKMTVGIYEDGKIGGLKVVTHSETPGIGDIVEKEEFMGRFKDKPIKEKLELVKTSPSKENQVQAITGATITSGAVNSGVNEAIKFYKGKVLGETVEDENKEITPKDIIPEGETMKPIDAQLNEKITDVKGIYKGEELLGYAITASAKGMNDEVKTMVGISVKGSITNIKVVKQKETESLGDDILKEEFTDKFKNKPTDKPLKSVKEKPKDNSEIEALSGATISTDAVINGVNEAVKFYNEKLKK</sequence>
<feature type="domain" description="FMN-binding" evidence="7">
    <location>
        <begin position="92"/>
        <end position="182"/>
    </location>
</feature>
<dbReference type="Proteomes" id="UP000239706">
    <property type="component" value="Unassembled WGS sequence"/>
</dbReference>
<reference evidence="8 9" key="1">
    <citation type="submission" date="2018-03" db="EMBL/GenBank/DDBJ databases">
        <title>Genome sequence of Clostridium liquoris DSM 100320.</title>
        <authorList>
            <person name="Poehlein A."/>
            <person name="Daniel R."/>
        </authorList>
    </citation>
    <scope>NUCLEOTIDE SEQUENCE [LARGE SCALE GENOMIC DNA]</scope>
    <source>
        <strain evidence="8 9">DSM 100320</strain>
    </source>
</reference>
<keyword evidence="6" id="KW-1133">Transmembrane helix</keyword>
<dbReference type="InterPro" id="IPR007329">
    <property type="entry name" value="FMN-bd"/>
</dbReference>
<keyword evidence="6" id="KW-0472">Membrane</keyword>
<evidence type="ECO:0000256" key="1">
    <source>
        <dbReference type="ARBA" id="ARBA00022448"/>
    </source>
</evidence>
<dbReference type="SMART" id="SM00900">
    <property type="entry name" value="FMN_bind"/>
    <property type="match status" value="2"/>
</dbReference>
<comment type="cofactor">
    <cofactor evidence="6">
        <name>FMN</name>
        <dbReference type="ChEBI" id="CHEBI:58210"/>
    </cofactor>
</comment>
<keyword evidence="4 6" id="KW-0288">FMN</keyword>
<dbReference type="PANTHER" id="PTHR36118:SF1">
    <property type="entry name" value="ION-TRANSLOCATING OXIDOREDUCTASE COMPLEX SUBUNIT G"/>
    <property type="match status" value="1"/>
</dbReference>
<evidence type="ECO:0000256" key="6">
    <source>
        <dbReference type="HAMAP-Rule" id="MF_00479"/>
    </source>
</evidence>
<feature type="modified residue" description="FMN phosphoryl threonine" evidence="6">
    <location>
        <position position="165"/>
    </location>
</feature>
<keyword evidence="6" id="KW-1003">Cell membrane</keyword>
<keyword evidence="1 6" id="KW-0813">Transport</keyword>
<dbReference type="GO" id="GO:0022900">
    <property type="term" value="P:electron transport chain"/>
    <property type="evidence" value="ECO:0007669"/>
    <property type="project" value="UniProtKB-UniRule"/>
</dbReference>
<dbReference type="NCBIfam" id="TIGR01947">
    <property type="entry name" value="rnfG"/>
    <property type="match status" value="1"/>
</dbReference>
<comment type="similarity">
    <text evidence="6">Belongs to the RnfG family.</text>
</comment>
<comment type="subcellular location">
    <subcellularLocation>
        <location evidence="6">Cell membrane</location>
        <topology evidence="6">Single-pass membrane protein</topology>
    </subcellularLocation>
</comment>
<name>A0A2T0B3D4_9CLOT</name>
<dbReference type="InterPro" id="IPR010209">
    <property type="entry name" value="Ion_transpt_RnfG/RsxG"/>
</dbReference>
<comment type="subunit">
    <text evidence="6">The complex is composed of six subunits: RnfA, RnfB, RnfC, RnfD, RnfE and RnfG.</text>
</comment>
<dbReference type="EMBL" id="PVXO01000047">
    <property type="protein sequence ID" value="PRR78323.1"/>
    <property type="molecule type" value="Genomic_DNA"/>
</dbReference>
<keyword evidence="5 6" id="KW-0249">Electron transport</keyword>
<dbReference type="Pfam" id="PF04205">
    <property type="entry name" value="FMN_bind"/>
    <property type="match status" value="2"/>
</dbReference>
<evidence type="ECO:0000313" key="8">
    <source>
        <dbReference type="EMBL" id="PRR78323.1"/>
    </source>
</evidence>